<dbReference type="PANTHER" id="PTHR24419">
    <property type="entry name" value="INTERLEUKIN-1 RECEPTOR-ASSOCIATED KINASE"/>
    <property type="match status" value="1"/>
</dbReference>
<keyword evidence="5" id="KW-0418">Kinase</keyword>
<dbReference type="EC" id="2.7.11.1" evidence="1"/>
<comment type="catalytic activity">
    <reaction evidence="7">
        <text>L-threonyl-[protein] + ATP = O-phospho-L-threonyl-[protein] + ADP + H(+)</text>
        <dbReference type="Rhea" id="RHEA:46608"/>
        <dbReference type="Rhea" id="RHEA-COMP:11060"/>
        <dbReference type="Rhea" id="RHEA-COMP:11605"/>
        <dbReference type="ChEBI" id="CHEBI:15378"/>
        <dbReference type="ChEBI" id="CHEBI:30013"/>
        <dbReference type="ChEBI" id="CHEBI:30616"/>
        <dbReference type="ChEBI" id="CHEBI:61977"/>
        <dbReference type="ChEBI" id="CHEBI:456216"/>
        <dbReference type="EC" id="2.7.11.1"/>
    </reaction>
</comment>
<name>A0A6G1KPY3_9PLEO</name>
<evidence type="ECO:0000256" key="3">
    <source>
        <dbReference type="ARBA" id="ARBA00022679"/>
    </source>
</evidence>
<comment type="catalytic activity">
    <reaction evidence="8">
        <text>L-seryl-[protein] + ATP = O-phospho-L-seryl-[protein] + ADP + H(+)</text>
        <dbReference type="Rhea" id="RHEA:17989"/>
        <dbReference type="Rhea" id="RHEA-COMP:9863"/>
        <dbReference type="Rhea" id="RHEA-COMP:11604"/>
        <dbReference type="ChEBI" id="CHEBI:15378"/>
        <dbReference type="ChEBI" id="CHEBI:29999"/>
        <dbReference type="ChEBI" id="CHEBI:30616"/>
        <dbReference type="ChEBI" id="CHEBI:83421"/>
        <dbReference type="ChEBI" id="CHEBI:456216"/>
        <dbReference type="EC" id="2.7.11.1"/>
    </reaction>
</comment>
<keyword evidence="2" id="KW-0723">Serine/threonine-protein kinase</keyword>
<evidence type="ECO:0000256" key="8">
    <source>
        <dbReference type="ARBA" id="ARBA00048679"/>
    </source>
</evidence>
<keyword evidence="4" id="KW-0547">Nucleotide-binding</keyword>
<reference evidence="11" key="1">
    <citation type="journal article" date="2020" name="Stud. Mycol.">
        <title>101 Dothideomycetes genomes: a test case for predicting lifestyles and emergence of pathogens.</title>
        <authorList>
            <person name="Haridas S."/>
            <person name="Albert R."/>
            <person name="Binder M."/>
            <person name="Bloem J."/>
            <person name="Labutti K."/>
            <person name="Salamov A."/>
            <person name="Andreopoulos B."/>
            <person name="Baker S."/>
            <person name="Barry K."/>
            <person name="Bills G."/>
            <person name="Bluhm B."/>
            <person name="Cannon C."/>
            <person name="Castanera R."/>
            <person name="Culley D."/>
            <person name="Daum C."/>
            <person name="Ezra D."/>
            <person name="Gonzalez J."/>
            <person name="Henrissat B."/>
            <person name="Kuo A."/>
            <person name="Liang C."/>
            <person name="Lipzen A."/>
            <person name="Lutzoni F."/>
            <person name="Magnuson J."/>
            <person name="Mondo S."/>
            <person name="Nolan M."/>
            <person name="Ohm R."/>
            <person name="Pangilinan J."/>
            <person name="Park H.-J."/>
            <person name="Ramirez L."/>
            <person name="Alfaro M."/>
            <person name="Sun H."/>
            <person name="Tritt A."/>
            <person name="Yoshinaga Y."/>
            <person name="Zwiers L.-H."/>
            <person name="Turgeon B."/>
            <person name="Goodwin S."/>
            <person name="Spatafora J."/>
            <person name="Crous P."/>
            <person name="Grigoriev I."/>
        </authorList>
    </citation>
    <scope>NUCLEOTIDE SEQUENCE</scope>
    <source>
        <strain evidence="11">CBS 279.74</strain>
    </source>
</reference>
<feature type="compositionally biased region" description="Basic and acidic residues" evidence="9">
    <location>
        <begin position="103"/>
        <end position="115"/>
    </location>
</feature>
<dbReference type="GO" id="GO:0035556">
    <property type="term" value="P:intracellular signal transduction"/>
    <property type="evidence" value="ECO:0007669"/>
    <property type="project" value="TreeGrafter"/>
</dbReference>
<evidence type="ECO:0000256" key="4">
    <source>
        <dbReference type="ARBA" id="ARBA00022741"/>
    </source>
</evidence>
<feature type="region of interest" description="Disordered" evidence="9">
    <location>
        <begin position="268"/>
        <end position="305"/>
    </location>
</feature>
<dbReference type="InterPro" id="IPR024604">
    <property type="entry name" value="GSG2_C"/>
</dbReference>
<organism evidence="11 12">
    <name type="scientific">Pleomassaria siparia CBS 279.74</name>
    <dbReference type="NCBI Taxonomy" id="1314801"/>
    <lineage>
        <taxon>Eukaryota</taxon>
        <taxon>Fungi</taxon>
        <taxon>Dikarya</taxon>
        <taxon>Ascomycota</taxon>
        <taxon>Pezizomycotina</taxon>
        <taxon>Dothideomycetes</taxon>
        <taxon>Pleosporomycetidae</taxon>
        <taxon>Pleosporales</taxon>
        <taxon>Pleomassariaceae</taxon>
        <taxon>Pleomassaria</taxon>
    </lineage>
</organism>
<evidence type="ECO:0000259" key="10">
    <source>
        <dbReference type="SMART" id="SM01331"/>
    </source>
</evidence>
<dbReference type="OrthoDB" id="21018at2759"/>
<dbReference type="GO" id="GO:0072354">
    <property type="term" value="F:histone H3T3 kinase activity"/>
    <property type="evidence" value="ECO:0007669"/>
    <property type="project" value="TreeGrafter"/>
</dbReference>
<feature type="compositionally biased region" description="Basic and acidic residues" evidence="9">
    <location>
        <begin position="273"/>
        <end position="305"/>
    </location>
</feature>
<accession>A0A6G1KPY3</accession>
<sequence>MPPKQVYGKRTKTAGAGYAKFLSPDKSLVSRDKVAKNGKLISKDGISDAVDLERQLETLTLKEEDDSKSVARKGCRDPADDVERDRTASTISSDKLKHKRKPQAKDPRSDIADLDEQLKSLTIEKKNTPRIPTKHVKNRAETTVDQTATQCHADVPIPSTPVQTARAKSKNKTELMTQPVMPLLPTPSPTPIPEDIYSAYVAPILSISDMHMVVPFTQWSSELDAHFDVTKFAEASFSEVYRLTTKSGRLGLANESVLKVVALKSPPNAPLPSERRAGDRARKVVDAARQSKNEREHREKEDEWKSHVADVHSEVKLLQNLNHIPGFTHFCEVTVLQGRPSLLFANAWKAWNKSRPRGKKSEFPDPSKKTSFEDTQLWVVIEMQDAGIDLEHMMEAGGVGTIWEVWDVFWGVCLSVAKAEEACRFEHRDLHLENICIKSSRPNSDSMKPFIRDPCKRKLGFSGLETTVIDYTLSRADIVSTTKTDSRRTSSSSTTSRLSTTSTSSVANSQHVSDVAYLDLEKSDGLFEGNAEDEYQYEIYRHMRGVVFNDDPLKQNTDIIEEEPTPCEYTPETPRRSPRKAANAMTARPHSLVRNPHIDIWKRFHPKTNLVWAHFILYKLLEHLEGYEPANISIDDLMANVEANPEEAPKVQKKAMRLYRVLEKVAMMLEPEALGKEGCLGSMKELVVLAIEHRWLGVEDVAGDAE</sequence>
<feature type="region of interest" description="Disordered" evidence="9">
    <location>
        <begin position="564"/>
        <end position="587"/>
    </location>
</feature>
<dbReference type="SMART" id="SM01331">
    <property type="entry name" value="DUF3635"/>
    <property type="match status" value="1"/>
</dbReference>
<dbReference type="Pfam" id="PF12330">
    <property type="entry name" value="Haspin_kinase"/>
    <property type="match status" value="1"/>
</dbReference>
<evidence type="ECO:0000256" key="5">
    <source>
        <dbReference type="ARBA" id="ARBA00022777"/>
    </source>
</evidence>
<evidence type="ECO:0000256" key="1">
    <source>
        <dbReference type="ARBA" id="ARBA00012513"/>
    </source>
</evidence>
<dbReference type="EMBL" id="MU005764">
    <property type="protein sequence ID" value="KAF2714451.1"/>
    <property type="molecule type" value="Genomic_DNA"/>
</dbReference>
<dbReference type="Gene3D" id="1.10.510.10">
    <property type="entry name" value="Transferase(Phosphotransferase) domain 1"/>
    <property type="match status" value="1"/>
</dbReference>
<protein>
    <recommendedName>
        <fullName evidence="1">non-specific serine/threonine protein kinase</fullName>
        <ecNumber evidence="1">2.7.11.1</ecNumber>
    </recommendedName>
</protein>
<feature type="region of interest" description="Disordered" evidence="9">
    <location>
        <begin position="154"/>
        <end position="174"/>
    </location>
</feature>
<dbReference type="SUPFAM" id="SSF56112">
    <property type="entry name" value="Protein kinase-like (PK-like)"/>
    <property type="match status" value="1"/>
</dbReference>
<dbReference type="Proteomes" id="UP000799428">
    <property type="component" value="Unassembled WGS sequence"/>
</dbReference>
<feature type="region of interest" description="Disordered" evidence="9">
    <location>
        <begin position="64"/>
        <end position="115"/>
    </location>
</feature>
<evidence type="ECO:0000256" key="2">
    <source>
        <dbReference type="ARBA" id="ARBA00022527"/>
    </source>
</evidence>
<keyword evidence="12" id="KW-1185">Reference proteome</keyword>
<evidence type="ECO:0000256" key="7">
    <source>
        <dbReference type="ARBA" id="ARBA00047899"/>
    </source>
</evidence>
<dbReference type="GO" id="GO:0005737">
    <property type="term" value="C:cytoplasm"/>
    <property type="evidence" value="ECO:0007669"/>
    <property type="project" value="TreeGrafter"/>
</dbReference>
<dbReference type="GO" id="GO:0005524">
    <property type="term" value="F:ATP binding"/>
    <property type="evidence" value="ECO:0007669"/>
    <property type="project" value="UniProtKB-KW"/>
</dbReference>
<feature type="domain" description="Serine/threonine-protein kinase haspin C-terminal" evidence="10">
    <location>
        <begin position="524"/>
        <end position="663"/>
    </location>
</feature>
<keyword evidence="3" id="KW-0808">Transferase</keyword>
<evidence type="ECO:0000313" key="11">
    <source>
        <dbReference type="EMBL" id="KAF2714451.1"/>
    </source>
</evidence>
<dbReference type="GO" id="GO:0000278">
    <property type="term" value="P:mitotic cell cycle"/>
    <property type="evidence" value="ECO:0007669"/>
    <property type="project" value="TreeGrafter"/>
</dbReference>
<dbReference type="AlphaFoldDB" id="A0A6G1KPY3"/>
<feature type="compositionally biased region" description="Low complexity" evidence="9">
    <location>
        <begin position="489"/>
        <end position="505"/>
    </location>
</feature>
<dbReference type="PANTHER" id="PTHR24419:SF18">
    <property type="entry name" value="SERINE_THREONINE-PROTEIN KINASE HASPIN"/>
    <property type="match status" value="1"/>
</dbReference>
<dbReference type="Gene3D" id="3.30.200.20">
    <property type="entry name" value="Phosphorylase Kinase, domain 1"/>
    <property type="match status" value="1"/>
</dbReference>
<evidence type="ECO:0000256" key="9">
    <source>
        <dbReference type="SAM" id="MobiDB-lite"/>
    </source>
</evidence>
<gene>
    <name evidence="11" type="ORF">K504DRAFT_496384</name>
</gene>
<feature type="compositionally biased region" description="Basic and acidic residues" evidence="9">
    <location>
        <begin position="64"/>
        <end position="87"/>
    </location>
</feature>
<evidence type="ECO:0000256" key="6">
    <source>
        <dbReference type="ARBA" id="ARBA00022840"/>
    </source>
</evidence>
<dbReference type="GO" id="GO:0005634">
    <property type="term" value="C:nucleus"/>
    <property type="evidence" value="ECO:0007669"/>
    <property type="project" value="TreeGrafter"/>
</dbReference>
<dbReference type="InterPro" id="IPR011009">
    <property type="entry name" value="Kinase-like_dom_sf"/>
</dbReference>
<keyword evidence="6" id="KW-0067">ATP-binding</keyword>
<feature type="region of interest" description="Disordered" evidence="9">
    <location>
        <begin position="482"/>
        <end position="505"/>
    </location>
</feature>
<evidence type="ECO:0000313" key="12">
    <source>
        <dbReference type="Proteomes" id="UP000799428"/>
    </source>
</evidence>
<proteinExistence type="predicted"/>